<accession>A0ACC0UA98</accession>
<organism evidence="1 2">
    <name type="scientific">Russula earlei</name>
    <dbReference type="NCBI Taxonomy" id="71964"/>
    <lineage>
        <taxon>Eukaryota</taxon>
        <taxon>Fungi</taxon>
        <taxon>Dikarya</taxon>
        <taxon>Basidiomycota</taxon>
        <taxon>Agaricomycotina</taxon>
        <taxon>Agaricomycetes</taxon>
        <taxon>Russulales</taxon>
        <taxon>Russulaceae</taxon>
        <taxon>Russula</taxon>
    </lineage>
</organism>
<keyword evidence="2" id="KW-1185">Reference proteome</keyword>
<name>A0ACC0UA98_9AGAM</name>
<dbReference type="EMBL" id="JAGFNK010000104">
    <property type="protein sequence ID" value="KAI9507989.1"/>
    <property type="molecule type" value="Genomic_DNA"/>
</dbReference>
<sequence length="140" mass="14366">MSRSVTASTPKIPSQLPPKSVWARGPPPQNSATTASRSQSPAPPTPVSSANPASFHATHSRRPSALGQGVSVKDGVNIPRNAVKQDDAPAPISSSPASAPAVKPVEVCGYQSTVTPLCSFNLIGPTHRPTDLHAASCSKN</sequence>
<dbReference type="Proteomes" id="UP001207468">
    <property type="component" value="Unassembled WGS sequence"/>
</dbReference>
<gene>
    <name evidence="1" type="ORF">F5148DRAFT_35896</name>
</gene>
<reference evidence="1" key="1">
    <citation type="submission" date="2021-03" db="EMBL/GenBank/DDBJ databases">
        <title>Evolutionary priming and transition to the ectomycorrhizal habit in an iconic lineage of mushroom-forming fungi: is preadaptation a requirement?</title>
        <authorList>
            <consortium name="DOE Joint Genome Institute"/>
            <person name="Looney B.P."/>
            <person name="Miyauchi S."/>
            <person name="Morin E."/>
            <person name="Drula E."/>
            <person name="Courty P.E."/>
            <person name="Chicoki N."/>
            <person name="Fauchery L."/>
            <person name="Kohler A."/>
            <person name="Kuo A."/>
            <person name="LaButti K."/>
            <person name="Pangilinan J."/>
            <person name="Lipzen A."/>
            <person name="Riley R."/>
            <person name="Andreopoulos W."/>
            <person name="He G."/>
            <person name="Johnson J."/>
            <person name="Barry K.W."/>
            <person name="Grigoriev I.V."/>
            <person name="Nagy L."/>
            <person name="Hibbett D."/>
            <person name="Henrissat B."/>
            <person name="Matheny P.B."/>
            <person name="Labbe J."/>
            <person name="Martin A.F."/>
        </authorList>
    </citation>
    <scope>NUCLEOTIDE SEQUENCE</scope>
    <source>
        <strain evidence="1">BPL698</strain>
    </source>
</reference>
<comment type="caution">
    <text evidence="1">The sequence shown here is derived from an EMBL/GenBank/DDBJ whole genome shotgun (WGS) entry which is preliminary data.</text>
</comment>
<evidence type="ECO:0000313" key="1">
    <source>
        <dbReference type="EMBL" id="KAI9507989.1"/>
    </source>
</evidence>
<proteinExistence type="predicted"/>
<evidence type="ECO:0000313" key="2">
    <source>
        <dbReference type="Proteomes" id="UP001207468"/>
    </source>
</evidence>
<protein>
    <submittedName>
        <fullName evidence="1">Uncharacterized protein</fullName>
    </submittedName>
</protein>